<feature type="chain" id="PRO_5041274363" description="Secreted protein" evidence="1">
    <location>
        <begin position="24"/>
        <end position="131"/>
    </location>
</feature>
<accession>A0AA36AGI5</accession>
<reference evidence="2" key="1">
    <citation type="submission" date="2023-08" db="EMBL/GenBank/DDBJ databases">
        <authorList>
            <person name="Alioto T."/>
            <person name="Alioto T."/>
            <person name="Gomez Garrido J."/>
        </authorList>
    </citation>
    <scope>NUCLEOTIDE SEQUENCE</scope>
</reference>
<dbReference type="AlphaFoldDB" id="A0AA36AGI5"/>
<name>A0AA36AGI5_OCTVU</name>
<keyword evidence="1" id="KW-0732">Signal</keyword>
<dbReference type="Proteomes" id="UP001162480">
    <property type="component" value="Chromosome 1"/>
</dbReference>
<proteinExistence type="predicted"/>
<protein>
    <recommendedName>
        <fullName evidence="4">Secreted protein</fullName>
    </recommendedName>
</protein>
<dbReference type="EMBL" id="OX597814">
    <property type="protein sequence ID" value="CAI9715704.1"/>
    <property type="molecule type" value="Genomic_DNA"/>
</dbReference>
<sequence length="131" mass="14358">MTLILTETLIWLTLSLTPRHCDARPRELKISTMFVLERRKTRSFTLSLVQISQVAKVECSRPRSDEYEMYSHDVVRCEFEYYNVVVEVATGANIPGRDSGGSAIVGVAAISGRNVGVVAAAVTVDVVVPAT</sequence>
<feature type="signal peptide" evidence="1">
    <location>
        <begin position="1"/>
        <end position="23"/>
    </location>
</feature>
<gene>
    <name evidence="2" type="ORF">OCTVUL_1B026514</name>
</gene>
<keyword evidence="3" id="KW-1185">Reference proteome</keyword>
<evidence type="ECO:0000313" key="2">
    <source>
        <dbReference type="EMBL" id="CAI9715704.1"/>
    </source>
</evidence>
<evidence type="ECO:0000313" key="3">
    <source>
        <dbReference type="Proteomes" id="UP001162480"/>
    </source>
</evidence>
<evidence type="ECO:0008006" key="4">
    <source>
        <dbReference type="Google" id="ProtNLM"/>
    </source>
</evidence>
<evidence type="ECO:0000256" key="1">
    <source>
        <dbReference type="SAM" id="SignalP"/>
    </source>
</evidence>
<organism evidence="2 3">
    <name type="scientific">Octopus vulgaris</name>
    <name type="common">Common octopus</name>
    <dbReference type="NCBI Taxonomy" id="6645"/>
    <lineage>
        <taxon>Eukaryota</taxon>
        <taxon>Metazoa</taxon>
        <taxon>Spiralia</taxon>
        <taxon>Lophotrochozoa</taxon>
        <taxon>Mollusca</taxon>
        <taxon>Cephalopoda</taxon>
        <taxon>Coleoidea</taxon>
        <taxon>Octopodiformes</taxon>
        <taxon>Octopoda</taxon>
        <taxon>Incirrata</taxon>
        <taxon>Octopodidae</taxon>
        <taxon>Octopus</taxon>
    </lineage>
</organism>